<reference evidence="6 7" key="1">
    <citation type="submission" date="2020-08" db="EMBL/GenBank/DDBJ databases">
        <title>Aphidius gifuensis genome sequencing and assembly.</title>
        <authorList>
            <person name="Du Z."/>
        </authorList>
    </citation>
    <scope>NUCLEOTIDE SEQUENCE [LARGE SCALE GENOMIC DNA]</scope>
    <source>
        <strain evidence="6">YNYX2018</strain>
        <tissue evidence="6">Adults</tissue>
    </source>
</reference>
<dbReference type="Gene3D" id="1.10.287.1130">
    <property type="entry name" value="CytochromE C oxidase copper chaperone"/>
    <property type="match status" value="1"/>
</dbReference>
<dbReference type="InterPro" id="IPR009069">
    <property type="entry name" value="Cys_alpha_HP_mot_SF"/>
</dbReference>
<gene>
    <name evidence="6" type="ORF">HCN44_009608</name>
</gene>
<keyword evidence="7" id="KW-1185">Reference proteome</keyword>
<dbReference type="SUPFAM" id="SSF47072">
    <property type="entry name" value="Cysteine alpha-hairpin motif"/>
    <property type="match status" value="1"/>
</dbReference>
<dbReference type="AlphaFoldDB" id="A0A835CZ23"/>
<dbReference type="Proteomes" id="UP000639338">
    <property type="component" value="Unassembled WGS sequence"/>
</dbReference>
<name>A0A835CZ23_APHGI</name>
<sequence length="85" mass="10287">MNAQEAKYHTVEKNPCFEEHNLAQKCLFKNNFNRDPCVLHFDNYKACKKFWNEVQKTRSRQNIEPALPPLEERRKIKADYLNQFK</sequence>
<dbReference type="PANTHER" id="PTHR46811">
    <property type="entry name" value="COILED-COIL-HELIX-COILED-COIL-HELIX DOMAIN-CONTAINING PROTEIN 7"/>
    <property type="match status" value="1"/>
</dbReference>
<dbReference type="GO" id="GO:0005758">
    <property type="term" value="C:mitochondrial intermembrane space"/>
    <property type="evidence" value="ECO:0007669"/>
    <property type="project" value="UniProtKB-SubCell"/>
</dbReference>
<keyword evidence="2" id="KW-0496">Mitochondrion</keyword>
<organism evidence="6 7">
    <name type="scientific">Aphidius gifuensis</name>
    <name type="common">Parasitoid wasp</name>
    <dbReference type="NCBI Taxonomy" id="684658"/>
    <lineage>
        <taxon>Eukaryota</taxon>
        <taxon>Metazoa</taxon>
        <taxon>Ecdysozoa</taxon>
        <taxon>Arthropoda</taxon>
        <taxon>Hexapoda</taxon>
        <taxon>Insecta</taxon>
        <taxon>Pterygota</taxon>
        <taxon>Neoptera</taxon>
        <taxon>Endopterygota</taxon>
        <taxon>Hymenoptera</taxon>
        <taxon>Apocrita</taxon>
        <taxon>Ichneumonoidea</taxon>
        <taxon>Braconidae</taxon>
        <taxon>Aphidiinae</taxon>
        <taxon>Aphidius</taxon>
    </lineage>
</organism>
<evidence type="ECO:0000256" key="5">
    <source>
        <dbReference type="ARBA" id="ARBA00039509"/>
    </source>
</evidence>
<evidence type="ECO:0000313" key="7">
    <source>
        <dbReference type="Proteomes" id="UP000639338"/>
    </source>
</evidence>
<dbReference type="PROSITE" id="PS51808">
    <property type="entry name" value="CHCH"/>
    <property type="match status" value="1"/>
</dbReference>
<evidence type="ECO:0000256" key="4">
    <source>
        <dbReference type="ARBA" id="ARBA00038205"/>
    </source>
</evidence>
<dbReference type="OrthoDB" id="9971592at2759"/>
<proteinExistence type="inferred from homology"/>
<dbReference type="GO" id="GO:0033108">
    <property type="term" value="P:mitochondrial respiratory chain complex assembly"/>
    <property type="evidence" value="ECO:0007669"/>
    <property type="project" value="TreeGrafter"/>
</dbReference>
<evidence type="ECO:0000256" key="3">
    <source>
        <dbReference type="ARBA" id="ARBA00023157"/>
    </source>
</evidence>
<comment type="similarity">
    <text evidence="4">Belongs to the CHCHD7 family.</text>
</comment>
<dbReference type="EMBL" id="JACMRX010000001">
    <property type="protein sequence ID" value="KAF7998210.1"/>
    <property type="molecule type" value="Genomic_DNA"/>
</dbReference>
<evidence type="ECO:0000313" key="6">
    <source>
        <dbReference type="EMBL" id="KAF7998210.1"/>
    </source>
</evidence>
<keyword evidence="3" id="KW-1015">Disulfide bond</keyword>
<dbReference type="InterPro" id="IPR051040">
    <property type="entry name" value="COX23"/>
</dbReference>
<evidence type="ECO:0000256" key="1">
    <source>
        <dbReference type="ARBA" id="ARBA00004569"/>
    </source>
</evidence>
<dbReference type="PANTHER" id="PTHR46811:SF1">
    <property type="entry name" value="COILED-COIL-HELIX-COILED-COIL-HELIX DOMAIN-CONTAINING PROTEIN 7"/>
    <property type="match status" value="1"/>
</dbReference>
<comment type="caution">
    <text evidence="6">The sequence shown here is derived from an EMBL/GenBank/DDBJ whole genome shotgun (WGS) entry which is preliminary data.</text>
</comment>
<accession>A0A835CZ23</accession>
<evidence type="ECO:0000256" key="2">
    <source>
        <dbReference type="ARBA" id="ARBA00023128"/>
    </source>
</evidence>
<protein>
    <recommendedName>
        <fullName evidence="5">Coiled-coil-helix-coiled-coil-helix domain-containing protein 7</fullName>
    </recommendedName>
</protein>
<comment type="subcellular location">
    <subcellularLocation>
        <location evidence="1">Mitochondrion intermembrane space</location>
    </subcellularLocation>
</comment>